<name>A0A917PAJ0_9MICO</name>
<evidence type="ECO:0000256" key="9">
    <source>
        <dbReference type="ARBA" id="ARBA00022679"/>
    </source>
</evidence>
<reference evidence="16" key="2">
    <citation type="submission" date="2020-09" db="EMBL/GenBank/DDBJ databases">
        <authorList>
            <person name="Sun Q."/>
            <person name="Zhou Y."/>
        </authorList>
    </citation>
    <scope>NUCLEOTIDE SEQUENCE</scope>
    <source>
        <strain evidence="16">CGMCC 1.8984</strain>
    </source>
</reference>
<evidence type="ECO:0000256" key="6">
    <source>
        <dbReference type="ARBA" id="ARBA00013053"/>
    </source>
</evidence>
<keyword evidence="17" id="KW-1185">Reference proteome</keyword>
<dbReference type="PIRSF" id="PIRSF006468">
    <property type="entry name" value="BCAT1"/>
    <property type="match status" value="1"/>
</dbReference>
<evidence type="ECO:0000256" key="11">
    <source>
        <dbReference type="ARBA" id="ARBA00023304"/>
    </source>
</evidence>
<dbReference type="InterPro" id="IPR033939">
    <property type="entry name" value="BCAT_family"/>
</dbReference>
<dbReference type="EMBL" id="BMMD01000001">
    <property type="protein sequence ID" value="GGJ68466.1"/>
    <property type="molecule type" value="Genomic_DNA"/>
</dbReference>
<evidence type="ECO:0000313" key="16">
    <source>
        <dbReference type="EMBL" id="GGJ68466.1"/>
    </source>
</evidence>
<dbReference type="InterPro" id="IPR036038">
    <property type="entry name" value="Aminotransferase-like"/>
</dbReference>
<keyword evidence="10" id="KW-0663">Pyridoxal phosphate</keyword>
<protein>
    <recommendedName>
        <fullName evidence="6">branched-chain-amino-acid transaminase</fullName>
        <ecNumber evidence="6">2.6.1.42</ecNumber>
    </recommendedName>
</protein>
<dbReference type="PANTHER" id="PTHR11825:SF44">
    <property type="entry name" value="BRANCHED-CHAIN-AMINO-ACID AMINOTRANSFERASE"/>
    <property type="match status" value="1"/>
</dbReference>
<dbReference type="GO" id="GO:0008652">
    <property type="term" value="P:amino acid biosynthetic process"/>
    <property type="evidence" value="ECO:0007669"/>
    <property type="project" value="UniProtKB-KW"/>
</dbReference>
<comment type="pathway">
    <text evidence="2">Amino-acid biosynthesis; L-isoleucine biosynthesis; L-isoleucine from 2-oxobutanoate: step 4/4.</text>
</comment>
<evidence type="ECO:0000256" key="3">
    <source>
        <dbReference type="ARBA" id="ARBA00004931"/>
    </source>
</evidence>
<dbReference type="Gene3D" id="3.30.470.10">
    <property type="match status" value="1"/>
</dbReference>
<accession>A0A917PAJ0</accession>
<evidence type="ECO:0000256" key="1">
    <source>
        <dbReference type="ARBA" id="ARBA00001933"/>
    </source>
</evidence>
<dbReference type="CDD" id="cd01557">
    <property type="entry name" value="BCAT_beta_family"/>
    <property type="match status" value="1"/>
</dbReference>
<evidence type="ECO:0000256" key="5">
    <source>
        <dbReference type="ARBA" id="ARBA00009320"/>
    </source>
</evidence>
<evidence type="ECO:0000256" key="2">
    <source>
        <dbReference type="ARBA" id="ARBA00004824"/>
    </source>
</evidence>
<dbReference type="NCBIfam" id="TIGR01123">
    <property type="entry name" value="ilvE_II"/>
    <property type="match status" value="1"/>
</dbReference>
<dbReference type="InterPro" id="IPR043131">
    <property type="entry name" value="BCAT-like_N"/>
</dbReference>
<evidence type="ECO:0000256" key="10">
    <source>
        <dbReference type="ARBA" id="ARBA00022898"/>
    </source>
</evidence>
<dbReference type="InterPro" id="IPR001544">
    <property type="entry name" value="Aminotrans_IV"/>
</dbReference>
<dbReference type="AlphaFoldDB" id="A0A917PAJ0"/>
<dbReference type="GO" id="GO:0004084">
    <property type="term" value="F:branched-chain-amino-acid transaminase activity"/>
    <property type="evidence" value="ECO:0007669"/>
    <property type="project" value="UniProtKB-EC"/>
</dbReference>
<dbReference type="SUPFAM" id="SSF56752">
    <property type="entry name" value="D-aminoacid aminotransferase-like PLP-dependent enzymes"/>
    <property type="match status" value="1"/>
</dbReference>
<evidence type="ECO:0000256" key="7">
    <source>
        <dbReference type="ARBA" id="ARBA00022576"/>
    </source>
</evidence>
<evidence type="ECO:0000256" key="14">
    <source>
        <dbReference type="ARBA" id="ARBA00049229"/>
    </source>
</evidence>
<comment type="catalytic activity">
    <reaction evidence="14">
        <text>L-leucine + 2-oxoglutarate = 4-methyl-2-oxopentanoate + L-glutamate</text>
        <dbReference type="Rhea" id="RHEA:18321"/>
        <dbReference type="ChEBI" id="CHEBI:16810"/>
        <dbReference type="ChEBI" id="CHEBI:17865"/>
        <dbReference type="ChEBI" id="CHEBI:29985"/>
        <dbReference type="ChEBI" id="CHEBI:57427"/>
        <dbReference type="EC" id="2.6.1.42"/>
    </reaction>
</comment>
<dbReference type="NCBIfam" id="NF009897">
    <property type="entry name" value="PRK13357.1"/>
    <property type="match status" value="1"/>
</dbReference>
<evidence type="ECO:0000313" key="17">
    <source>
        <dbReference type="Proteomes" id="UP000636956"/>
    </source>
</evidence>
<keyword evidence="7 16" id="KW-0032">Aminotransferase</keyword>
<comment type="catalytic activity">
    <reaction evidence="13">
        <text>L-isoleucine + 2-oxoglutarate = (S)-3-methyl-2-oxopentanoate + L-glutamate</text>
        <dbReference type="Rhea" id="RHEA:24801"/>
        <dbReference type="ChEBI" id="CHEBI:16810"/>
        <dbReference type="ChEBI" id="CHEBI:29985"/>
        <dbReference type="ChEBI" id="CHEBI:35146"/>
        <dbReference type="ChEBI" id="CHEBI:58045"/>
        <dbReference type="EC" id="2.6.1.42"/>
    </reaction>
</comment>
<evidence type="ECO:0000256" key="8">
    <source>
        <dbReference type="ARBA" id="ARBA00022605"/>
    </source>
</evidence>
<feature type="modified residue" description="N6-(pyridoxal phosphate)lysine" evidence="15">
    <location>
        <position position="214"/>
    </location>
</feature>
<comment type="pathway">
    <text evidence="4">Amino-acid biosynthesis; L-leucine biosynthesis; L-leucine from 3-methyl-2-oxobutanoate: step 4/4.</text>
</comment>
<dbReference type="Gene3D" id="3.20.10.10">
    <property type="entry name" value="D-amino Acid Aminotransferase, subunit A, domain 2"/>
    <property type="match status" value="1"/>
</dbReference>
<dbReference type="InterPro" id="IPR043132">
    <property type="entry name" value="BCAT-like_C"/>
</dbReference>
<comment type="pathway">
    <text evidence="3">Amino-acid biosynthesis; L-valine biosynthesis; L-valine from pyruvate: step 4/4.</text>
</comment>
<comment type="caution">
    <text evidence="16">The sequence shown here is derived from an EMBL/GenBank/DDBJ whole genome shotgun (WGS) entry which is preliminary data.</text>
</comment>
<evidence type="ECO:0000256" key="13">
    <source>
        <dbReference type="ARBA" id="ARBA00048798"/>
    </source>
</evidence>
<dbReference type="Proteomes" id="UP000636956">
    <property type="component" value="Unassembled WGS sequence"/>
</dbReference>
<gene>
    <name evidence="16" type="primary">ilvE</name>
    <name evidence="16" type="ORF">GCM10011372_02780</name>
</gene>
<comment type="cofactor">
    <cofactor evidence="1">
        <name>pyridoxal 5'-phosphate</name>
        <dbReference type="ChEBI" id="CHEBI:597326"/>
    </cofactor>
</comment>
<dbReference type="InterPro" id="IPR005786">
    <property type="entry name" value="B_amino_transII"/>
</dbReference>
<evidence type="ECO:0000256" key="12">
    <source>
        <dbReference type="ARBA" id="ARBA00048212"/>
    </source>
</evidence>
<dbReference type="EC" id="2.6.1.42" evidence="6"/>
<dbReference type="GO" id="GO:0009082">
    <property type="term" value="P:branched-chain amino acid biosynthetic process"/>
    <property type="evidence" value="ECO:0007669"/>
    <property type="project" value="UniProtKB-KW"/>
</dbReference>
<organism evidence="16 17">
    <name type="scientific">Agromyces bauzanensis</name>
    <dbReference type="NCBI Taxonomy" id="1308924"/>
    <lineage>
        <taxon>Bacteria</taxon>
        <taxon>Bacillati</taxon>
        <taxon>Actinomycetota</taxon>
        <taxon>Actinomycetes</taxon>
        <taxon>Micrococcales</taxon>
        <taxon>Microbacteriaceae</taxon>
        <taxon>Agromyces</taxon>
    </lineage>
</organism>
<proteinExistence type="inferred from homology"/>
<comment type="similarity">
    <text evidence="5">Belongs to the class-IV pyridoxal-phosphate-dependent aminotransferase family.</text>
</comment>
<keyword evidence="8" id="KW-0028">Amino-acid biosynthesis</keyword>
<reference evidence="16" key="1">
    <citation type="journal article" date="2014" name="Int. J. Syst. Evol. Microbiol.">
        <title>Complete genome sequence of Corynebacterium casei LMG S-19264T (=DSM 44701T), isolated from a smear-ripened cheese.</title>
        <authorList>
            <consortium name="US DOE Joint Genome Institute (JGI-PGF)"/>
            <person name="Walter F."/>
            <person name="Albersmeier A."/>
            <person name="Kalinowski J."/>
            <person name="Ruckert C."/>
        </authorList>
    </citation>
    <scope>NUCLEOTIDE SEQUENCE</scope>
    <source>
        <strain evidence="16">CGMCC 1.8984</strain>
    </source>
</reference>
<dbReference type="Pfam" id="PF01063">
    <property type="entry name" value="Aminotran_4"/>
    <property type="match status" value="1"/>
</dbReference>
<keyword evidence="9" id="KW-0808">Transferase</keyword>
<evidence type="ECO:0000256" key="4">
    <source>
        <dbReference type="ARBA" id="ARBA00005072"/>
    </source>
</evidence>
<sequence>MTTTMNLTLKTPSEAGLTWAVTRNENARTDADREAILADPGFGNHFTDHMVDICWSEKGGWHRPRVSPYGPIPLDPAAAVLHYAQEIFEGLKAYRHADGSIWSFRPYENAARMQRSARRMALPELPVSYFIDSLKQLIAVDGSWVPSAAETSLYLRPYMFAKEAFLGVRPAKKVAYYVIASPAAAYFPGGVEPVNIWLSTTYARAGKGGTGAAKTGGNYASSLLPQAEAYEKGCQQVAFLDPAGNLEELGGMNIVLVRRDGTLLTPESDSILEGITRDSILQLAADRGHVVERRPIALSEWRDGAASGEIVGAFACGTAAVVVPIGRLLAEDFEILHHGDEASELALSLREELTGIQYGRVEDRHGWMARLDA</sequence>
<keyword evidence="11" id="KW-0100">Branched-chain amino acid biosynthesis</keyword>
<comment type="catalytic activity">
    <reaction evidence="12">
        <text>L-valine + 2-oxoglutarate = 3-methyl-2-oxobutanoate + L-glutamate</text>
        <dbReference type="Rhea" id="RHEA:24813"/>
        <dbReference type="ChEBI" id="CHEBI:11851"/>
        <dbReference type="ChEBI" id="CHEBI:16810"/>
        <dbReference type="ChEBI" id="CHEBI:29985"/>
        <dbReference type="ChEBI" id="CHEBI:57762"/>
        <dbReference type="EC" id="2.6.1.42"/>
    </reaction>
</comment>
<evidence type="ECO:0000256" key="15">
    <source>
        <dbReference type="PIRSR" id="PIRSR006468-1"/>
    </source>
</evidence>
<dbReference type="PANTHER" id="PTHR11825">
    <property type="entry name" value="SUBGROUP IIII AMINOTRANSFERASE"/>
    <property type="match status" value="1"/>
</dbReference>